<evidence type="ECO:0000256" key="1">
    <source>
        <dbReference type="SAM" id="MobiDB-lite"/>
    </source>
</evidence>
<dbReference type="EMBL" id="PFEU01000010">
    <property type="protein sequence ID" value="PJE76814.1"/>
    <property type="molecule type" value="Genomic_DNA"/>
</dbReference>
<name>A0A2M8LH92_9BACT</name>
<comment type="caution">
    <text evidence="2">The sequence shown here is derived from an EMBL/GenBank/DDBJ whole genome shotgun (WGS) entry which is preliminary data.</text>
</comment>
<gene>
    <name evidence="2" type="ORF">COV05_02490</name>
</gene>
<sequence length="571" mass="63634">MAEEIHTQGTTAPQADLDSVLRGAAVFARYKGLLEEAGLVQVDESDLAIDVLDYVNEDTTATELLASIQDNYAVSEDIARSIAVAVGNHVLKPYEAQLPFSLDEALRFWRGEITQEPLSPRAYVRAYVEGLPGGDDERFAQRLEGILFNYLTKGADREQTLKRLTAPLKLNGLGLSQESADHALTTFDVDRGEKVFESSTQEAQGQTKEEIEEEPEPSQEASVTLPESVSASAEEPPKPSVTFDTDFSKEEEELKQISQKKGELLETKGPLDVPGIVQEICQNPTFQFQDPVLQERCQKLIESRVRDVRDAFQTRSQLERSVEKGGLGVSGRRLADILQALEGYVQTHHGRVEQEQAHERQEKEEQVVSAEEKQTAFAQKEEQLLSKRYAELTGKMPGERVAPTSPTMTRTSVAISAHHEQQEREGKIDADKVRMVIQEAKAQAVTHRKSADTPSMQEVTFTKRLSGPLDELRTLSLTDFRRLSRDPGQAATKVKDKVDLMEDQGYDKKVEAVQAWRSSPVNQQYVQLTRDAVLSGVSVADILTKKRAEGVEVLSDEELKAVMQLNADLRF</sequence>
<dbReference type="Proteomes" id="UP000231436">
    <property type="component" value="Unassembled WGS sequence"/>
</dbReference>
<dbReference type="AlphaFoldDB" id="A0A2M8LH92"/>
<feature type="compositionally biased region" description="Polar residues" evidence="1">
    <location>
        <begin position="197"/>
        <end position="206"/>
    </location>
</feature>
<feature type="compositionally biased region" description="Polar residues" evidence="1">
    <location>
        <begin position="219"/>
        <end position="231"/>
    </location>
</feature>
<accession>A0A2M8LH92</accession>
<proteinExistence type="predicted"/>
<reference evidence="3" key="1">
    <citation type="submission" date="2017-09" db="EMBL/GenBank/DDBJ databases">
        <title>Depth-based differentiation of microbial function through sediment-hosted aquifers and enrichment of novel symbionts in the deep terrestrial subsurface.</title>
        <authorList>
            <person name="Probst A.J."/>
            <person name="Ladd B."/>
            <person name="Jarett J.K."/>
            <person name="Geller-Mcgrath D.E."/>
            <person name="Sieber C.M.K."/>
            <person name="Emerson J.B."/>
            <person name="Anantharaman K."/>
            <person name="Thomas B.C."/>
            <person name="Malmstrom R."/>
            <person name="Stieglmeier M."/>
            <person name="Klingl A."/>
            <person name="Woyke T."/>
            <person name="Ryan C.M."/>
            <person name="Banfield J.F."/>
        </authorList>
    </citation>
    <scope>NUCLEOTIDE SEQUENCE [LARGE SCALE GENOMIC DNA]</scope>
</reference>
<feature type="region of interest" description="Disordered" evidence="1">
    <location>
        <begin position="195"/>
        <end position="251"/>
    </location>
</feature>
<evidence type="ECO:0000313" key="2">
    <source>
        <dbReference type="EMBL" id="PJE76814.1"/>
    </source>
</evidence>
<protein>
    <submittedName>
        <fullName evidence="2">Uncharacterized protein</fullName>
    </submittedName>
</protein>
<organism evidence="2 3">
    <name type="scientific">Candidatus Uhrbacteria bacterium CG10_big_fil_rev_8_21_14_0_10_48_16</name>
    <dbReference type="NCBI Taxonomy" id="1975038"/>
    <lineage>
        <taxon>Bacteria</taxon>
        <taxon>Candidatus Uhriibacteriota</taxon>
    </lineage>
</organism>
<evidence type="ECO:0000313" key="3">
    <source>
        <dbReference type="Proteomes" id="UP000231436"/>
    </source>
</evidence>